<keyword evidence="4" id="KW-0539">Nucleus</keyword>
<dbReference type="EMBL" id="MU004238">
    <property type="protein sequence ID" value="KAF2666599.1"/>
    <property type="molecule type" value="Genomic_DNA"/>
</dbReference>
<evidence type="ECO:0000256" key="2">
    <source>
        <dbReference type="ARBA" id="ARBA00011022"/>
    </source>
</evidence>
<dbReference type="InterPro" id="IPR028160">
    <property type="entry name" value="Slx9-like"/>
</dbReference>
<dbReference type="Pfam" id="PF15341">
    <property type="entry name" value="SLX9"/>
    <property type="match status" value="1"/>
</dbReference>
<evidence type="ECO:0000313" key="7">
    <source>
        <dbReference type="Proteomes" id="UP000799302"/>
    </source>
</evidence>
<evidence type="ECO:0000256" key="4">
    <source>
        <dbReference type="ARBA" id="ARBA00023242"/>
    </source>
</evidence>
<dbReference type="GO" id="GO:0000462">
    <property type="term" value="P:maturation of SSU-rRNA from tricistronic rRNA transcript (SSU-rRNA, 5.8S rRNA, LSU-rRNA)"/>
    <property type="evidence" value="ECO:0007669"/>
    <property type="project" value="InterPro"/>
</dbReference>
<comment type="subcellular location">
    <subcellularLocation>
        <location evidence="1">Nucleus</location>
        <location evidence="1">Nucleolus</location>
    </subcellularLocation>
</comment>
<evidence type="ECO:0000256" key="1">
    <source>
        <dbReference type="ARBA" id="ARBA00004604"/>
    </source>
</evidence>
<evidence type="ECO:0000313" key="6">
    <source>
        <dbReference type="EMBL" id="KAF2666599.1"/>
    </source>
</evidence>
<name>A0A6A6U2T9_9PEZI</name>
<gene>
    <name evidence="6" type="ORF">BT63DRAFT_415723</name>
</gene>
<accession>A0A6A6U2T9</accession>
<dbReference type="AlphaFoldDB" id="A0A6A6U2T9"/>
<feature type="region of interest" description="Disordered" evidence="5">
    <location>
        <begin position="1"/>
        <end position="63"/>
    </location>
</feature>
<feature type="region of interest" description="Disordered" evidence="5">
    <location>
        <begin position="85"/>
        <end position="108"/>
    </location>
</feature>
<evidence type="ECO:0000256" key="5">
    <source>
        <dbReference type="SAM" id="MobiDB-lite"/>
    </source>
</evidence>
<dbReference type="GO" id="GO:0005730">
    <property type="term" value="C:nucleolus"/>
    <property type="evidence" value="ECO:0007669"/>
    <property type="project" value="UniProtKB-SubCell"/>
</dbReference>
<sequence length="165" mass="18041">MAPIKPRSAAKRVPTSFKSPSATFSSTKRDKRTMKHSLLLSKARASSDRPTGIKKRRRPNKTLSTTMTSLVDALPDEDLEAALPSQSSKITTKMAPMKSLKSTRGLRKRQAKVISEERERFGKNLAILSQAAPADANDATAGSVPVKDQRWAALRKHLGNTMGKT</sequence>
<feature type="compositionally biased region" description="Polar residues" evidence="5">
    <location>
        <begin position="16"/>
        <end position="26"/>
    </location>
</feature>
<dbReference type="Proteomes" id="UP000799302">
    <property type="component" value="Unassembled WGS sequence"/>
</dbReference>
<reference evidence="6" key="1">
    <citation type="journal article" date="2020" name="Stud. Mycol.">
        <title>101 Dothideomycetes genomes: a test case for predicting lifestyles and emergence of pathogens.</title>
        <authorList>
            <person name="Haridas S."/>
            <person name="Albert R."/>
            <person name="Binder M."/>
            <person name="Bloem J."/>
            <person name="Labutti K."/>
            <person name="Salamov A."/>
            <person name="Andreopoulos B."/>
            <person name="Baker S."/>
            <person name="Barry K."/>
            <person name="Bills G."/>
            <person name="Bluhm B."/>
            <person name="Cannon C."/>
            <person name="Castanera R."/>
            <person name="Culley D."/>
            <person name="Daum C."/>
            <person name="Ezra D."/>
            <person name="Gonzalez J."/>
            <person name="Henrissat B."/>
            <person name="Kuo A."/>
            <person name="Liang C."/>
            <person name="Lipzen A."/>
            <person name="Lutzoni F."/>
            <person name="Magnuson J."/>
            <person name="Mondo S."/>
            <person name="Nolan M."/>
            <person name="Ohm R."/>
            <person name="Pangilinan J."/>
            <person name="Park H.-J."/>
            <person name="Ramirez L."/>
            <person name="Alfaro M."/>
            <person name="Sun H."/>
            <person name="Tritt A."/>
            <person name="Yoshinaga Y."/>
            <person name="Zwiers L.-H."/>
            <person name="Turgeon B."/>
            <person name="Goodwin S."/>
            <person name="Spatafora J."/>
            <person name="Crous P."/>
            <person name="Grigoriev I."/>
        </authorList>
    </citation>
    <scope>NUCLEOTIDE SEQUENCE</scope>
    <source>
        <strain evidence="6">CBS 115976</strain>
    </source>
</reference>
<organism evidence="6 7">
    <name type="scientific">Microthyrium microscopicum</name>
    <dbReference type="NCBI Taxonomy" id="703497"/>
    <lineage>
        <taxon>Eukaryota</taxon>
        <taxon>Fungi</taxon>
        <taxon>Dikarya</taxon>
        <taxon>Ascomycota</taxon>
        <taxon>Pezizomycotina</taxon>
        <taxon>Dothideomycetes</taxon>
        <taxon>Dothideomycetes incertae sedis</taxon>
        <taxon>Microthyriales</taxon>
        <taxon>Microthyriaceae</taxon>
        <taxon>Microthyrium</taxon>
    </lineage>
</organism>
<dbReference type="GO" id="GO:0030686">
    <property type="term" value="C:90S preribosome"/>
    <property type="evidence" value="ECO:0007669"/>
    <property type="project" value="InterPro"/>
</dbReference>
<protein>
    <recommendedName>
        <fullName evidence="3">Ribosome biogenesis protein SLX9</fullName>
    </recommendedName>
</protein>
<proteinExistence type="inferred from homology"/>
<keyword evidence="7" id="KW-1185">Reference proteome</keyword>
<evidence type="ECO:0000256" key="3">
    <source>
        <dbReference type="ARBA" id="ARBA00021321"/>
    </source>
</evidence>
<dbReference type="OrthoDB" id="5429132at2759"/>
<comment type="similarity">
    <text evidence="2">Belongs to the SLX9 family.</text>
</comment>
<dbReference type="GO" id="GO:0030688">
    <property type="term" value="C:preribosome, small subunit precursor"/>
    <property type="evidence" value="ECO:0007669"/>
    <property type="project" value="InterPro"/>
</dbReference>